<keyword evidence="2 3" id="KW-0040">ANK repeat</keyword>
<feature type="region of interest" description="Disordered" evidence="4">
    <location>
        <begin position="231"/>
        <end position="358"/>
    </location>
</feature>
<dbReference type="Pfam" id="PF12796">
    <property type="entry name" value="Ank_2"/>
    <property type="match status" value="1"/>
</dbReference>
<dbReference type="PRINTS" id="PR01415">
    <property type="entry name" value="ANKYRIN"/>
</dbReference>
<proteinExistence type="predicted"/>
<dbReference type="InterPro" id="IPR036770">
    <property type="entry name" value="Ankyrin_rpt-contain_sf"/>
</dbReference>
<evidence type="ECO:0000256" key="3">
    <source>
        <dbReference type="PROSITE-ProRule" id="PRU00023"/>
    </source>
</evidence>
<dbReference type="PROSITE" id="PS50088">
    <property type="entry name" value="ANK_REPEAT"/>
    <property type="match status" value="2"/>
</dbReference>
<dbReference type="Gene3D" id="1.25.40.20">
    <property type="entry name" value="Ankyrin repeat-containing domain"/>
    <property type="match status" value="2"/>
</dbReference>
<evidence type="ECO:0000313" key="5">
    <source>
        <dbReference type="EMBL" id="KAG5651967.1"/>
    </source>
</evidence>
<organism evidence="5 6">
    <name type="scientific">Sphagnurus paluster</name>
    <dbReference type="NCBI Taxonomy" id="117069"/>
    <lineage>
        <taxon>Eukaryota</taxon>
        <taxon>Fungi</taxon>
        <taxon>Dikarya</taxon>
        <taxon>Basidiomycota</taxon>
        <taxon>Agaricomycotina</taxon>
        <taxon>Agaricomycetes</taxon>
        <taxon>Agaricomycetidae</taxon>
        <taxon>Agaricales</taxon>
        <taxon>Tricholomatineae</taxon>
        <taxon>Lyophyllaceae</taxon>
        <taxon>Sphagnurus</taxon>
    </lineage>
</organism>
<name>A0A9P7GRQ5_9AGAR</name>
<evidence type="ECO:0000313" key="6">
    <source>
        <dbReference type="Proteomes" id="UP000717328"/>
    </source>
</evidence>
<dbReference type="SMART" id="SM00248">
    <property type="entry name" value="ANK"/>
    <property type="match status" value="3"/>
</dbReference>
<evidence type="ECO:0000256" key="2">
    <source>
        <dbReference type="ARBA" id="ARBA00023043"/>
    </source>
</evidence>
<dbReference type="EMBL" id="JABCKI010000177">
    <property type="protein sequence ID" value="KAG5651967.1"/>
    <property type="molecule type" value="Genomic_DNA"/>
</dbReference>
<feature type="compositionally biased region" description="Low complexity" evidence="4">
    <location>
        <begin position="290"/>
        <end position="309"/>
    </location>
</feature>
<feature type="compositionally biased region" description="Low complexity" evidence="4">
    <location>
        <begin position="464"/>
        <end position="482"/>
    </location>
</feature>
<feature type="region of interest" description="Disordered" evidence="4">
    <location>
        <begin position="371"/>
        <end position="426"/>
    </location>
</feature>
<dbReference type="InterPro" id="IPR002110">
    <property type="entry name" value="Ankyrin_rpt"/>
</dbReference>
<feature type="repeat" description="ANK" evidence="3">
    <location>
        <begin position="158"/>
        <end position="190"/>
    </location>
</feature>
<dbReference type="OrthoDB" id="341259at2759"/>
<evidence type="ECO:0000256" key="4">
    <source>
        <dbReference type="SAM" id="MobiDB-lite"/>
    </source>
</evidence>
<feature type="region of interest" description="Disordered" evidence="4">
    <location>
        <begin position="525"/>
        <end position="555"/>
    </location>
</feature>
<reference evidence="5" key="1">
    <citation type="submission" date="2021-02" db="EMBL/GenBank/DDBJ databases">
        <authorList>
            <person name="Nieuwenhuis M."/>
            <person name="Van De Peppel L.J.J."/>
        </authorList>
    </citation>
    <scope>NUCLEOTIDE SEQUENCE</scope>
    <source>
        <strain evidence="5">D49</strain>
    </source>
</reference>
<feature type="compositionally biased region" description="Low complexity" evidence="4">
    <location>
        <begin position="328"/>
        <end position="344"/>
    </location>
</feature>
<gene>
    <name evidence="5" type="ORF">H0H81_006782</name>
</gene>
<keyword evidence="6" id="KW-1185">Reference proteome</keyword>
<dbReference type="PANTHER" id="PTHR24171">
    <property type="entry name" value="ANKYRIN REPEAT DOMAIN-CONTAINING PROTEIN 39-RELATED"/>
    <property type="match status" value="1"/>
</dbReference>
<accession>A0A9P7GRQ5</accession>
<protein>
    <recommendedName>
        <fullName evidence="7">Ankyrin</fullName>
    </recommendedName>
</protein>
<reference evidence="5" key="2">
    <citation type="submission" date="2021-10" db="EMBL/GenBank/DDBJ databases">
        <title>Phylogenomics reveals ancestral predisposition of the termite-cultivated fungus Termitomyces towards a domesticated lifestyle.</title>
        <authorList>
            <person name="Auxier B."/>
            <person name="Grum-Grzhimaylo A."/>
            <person name="Cardenas M.E."/>
            <person name="Lodge J.D."/>
            <person name="Laessoe T."/>
            <person name="Pedersen O."/>
            <person name="Smith M.E."/>
            <person name="Kuyper T.W."/>
            <person name="Franco-Molano E.A."/>
            <person name="Baroni T.J."/>
            <person name="Aanen D.K."/>
        </authorList>
    </citation>
    <scope>NUCLEOTIDE SEQUENCE</scope>
    <source>
        <strain evidence="5">D49</strain>
    </source>
</reference>
<sequence>MAEKDATVRLRRAVKVKRLIQRTDMRNPDSSPRRYTSLAWAAVLGHEETFEFLLTMGHDDEELSKDSENNTILMLLADHKPPPINPYISHQADQDVSGATLRMARLYYDRYSAIHSGILDWANIHGKTALHIAAIKGNEELVRMFCDLGADVDLPDNKGNTPLHYASSWGHIPVVQLLIERGCQYAARNNEGFTASDYAYSFSTRDTLQDTARMTFENNKKSRRNIFAQAAERGSEWAGSSPIPMPPPNVPPKDRTLPRVRSGSGTSRSTTTASDSGDLDSNGLAPVARSQSSFSASSSPSQPSTGSTSYYHNQHLGGHLGPQMTPASSTLTVSGSSTTTHGSTINASALSPIANRMRERDADAREKYLLRNRSGSHGTSSTDNKSQNGSHFASAGPSSNGDDITALGHVPNSGAMTPRRLRPSVSAAQLRTIDPSIAPVHALHGSSENRHRSGTNPLRPPQTQPLLTRSSSISTSPRSNNSGDGNVFEVNGSYMGPPSQYAQFPEPPALAEDVATPLASRRKAFHLLSKPLPPIDQTGSASHRRGMSATSVRGT</sequence>
<dbReference type="Proteomes" id="UP000717328">
    <property type="component" value="Unassembled WGS sequence"/>
</dbReference>
<feature type="repeat" description="ANK" evidence="3">
    <location>
        <begin position="125"/>
        <end position="157"/>
    </location>
</feature>
<evidence type="ECO:0000256" key="1">
    <source>
        <dbReference type="ARBA" id="ARBA00022737"/>
    </source>
</evidence>
<dbReference type="PROSITE" id="PS50297">
    <property type="entry name" value="ANK_REP_REGION"/>
    <property type="match status" value="2"/>
</dbReference>
<comment type="caution">
    <text evidence="5">The sequence shown here is derived from an EMBL/GenBank/DDBJ whole genome shotgun (WGS) entry which is preliminary data.</text>
</comment>
<feature type="compositionally biased region" description="Low complexity" evidence="4">
    <location>
        <begin position="261"/>
        <end position="276"/>
    </location>
</feature>
<keyword evidence="1" id="KW-0677">Repeat</keyword>
<feature type="compositionally biased region" description="Polar residues" evidence="4">
    <location>
        <begin position="373"/>
        <end position="402"/>
    </location>
</feature>
<dbReference type="AlphaFoldDB" id="A0A9P7GRQ5"/>
<dbReference type="SUPFAM" id="SSF48403">
    <property type="entry name" value="Ankyrin repeat"/>
    <property type="match status" value="1"/>
</dbReference>
<evidence type="ECO:0008006" key="7">
    <source>
        <dbReference type="Google" id="ProtNLM"/>
    </source>
</evidence>
<feature type="region of interest" description="Disordered" evidence="4">
    <location>
        <begin position="444"/>
        <end position="508"/>
    </location>
</feature>